<dbReference type="EMBL" id="CP002985">
    <property type="protein sequence ID" value="AEM49020.1"/>
    <property type="molecule type" value="Genomic_DNA"/>
</dbReference>
<evidence type="ECO:0000313" key="2">
    <source>
        <dbReference type="Proteomes" id="UP000009220"/>
    </source>
</evidence>
<proteinExistence type="predicted"/>
<reference evidence="1 2" key="1">
    <citation type="journal article" date="2011" name="J. Bacteriol.">
        <title>Draft genome of the psychrotolerant acidophile Acidithiobacillus ferrivorans SS3.</title>
        <authorList>
            <person name="Liljeqvist M."/>
            <person name="Valdes J."/>
            <person name="Holmes D.S."/>
            <person name="Dopson M."/>
        </authorList>
    </citation>
    <scope>NUCLEOTIDE SEQUENCE [LARGE SCALE GENOMIC DNA]</scope>
    <source>
        <strain evidence="1 2">SS3</strain>
    </source>
</reference>
<protein>
    <submittedName>
        <fullName evidence="1">Uncharacterized protein</fullName>
    </submittedName>
</protein>
<dbReference type="KEGG" id="afi:Acife_2946"/>
<dbReference type="RefSeq" id="WP_014030263.1">
    <property type="nucleotide sequence ID" value="NC_015942.1"/>
</dbReference>
<dbReference type="STRING" id="743299.Acife_2946"/>
<accession>G0JTQ5</accession>
<name>G0JTQ5_9PROT</name>
<dbReference type="HOGENOM" id="CLU_193892_0_0_6"/>
<gene>
    <name evidence="1" type="ORF">Acife_2946</name>
</gene>
<dbReference type="eggNOG" id="ENOG502ZJJ9">
    <property type="taxonomic scope" value="Bacteria"/>
</dbReference>
<dbReference type="AlphaFoldDB" id="G0JTQ5"/>
<dbReference type="Proteomes" id="UP000009220">
    <property type="component" value="Chromosome"/>
</dbReference>
<sequence length="69" mass="7550">MQDMLFGAALALLADGAVIEQTASAPLTYRIIHQGASVPLSGGIVQRLRIGQHIREVCTVNGRKRFYLR</sequence>
<organism evidence="1 2">
    <name type="scientific">Acidithiobacillus ferrivorans SS3</name>
    <dbReference type="NCBI Taxonomy" id="743299"/>
    <lineage>
        <taxon>Bacteria</taxon>
        <taxon>Pseudomonadati</taxon>
        <taxon>Pseudomonadota</taxon>
        <taxon>Acidithiobacillia</taxon>
        <taxon>Acidithiobacillales</taxon>
        <taxon>Acidithiobacillaceae</taxon>
        <taxon>Acidithiobacillus</taxon>
    </lineage>
</organism>
<evidence type="ECO:0000313" key="1">
    <source>
        <dbReference type="EMBL" id="AEM49020.1"/>
    </source>
</evidence>